<reference evidence="1" key="1">
    <citation type="journal article" date="2012" name="J. Biol. Chem.">
        <title>Bacterial Biosynthetic Gene Clusters Encoding the Anti-cancer Haterumalide Class of Molecules: BIOGENESIS OF THE BROAD SPECTRUM ANTIFUNGAL AND ANTI-OOMYCETE COMPOUND, OOCYDIN A.</title>
        <authorList>
            <person name="Matilla M.A."/>
            <person name="Stockmann H."/>
            <person name="Leeper F.J."/>
            <person name="Salmond G.P."/>
        </authorList>
    </citation>
    <scope>NUCLEOTIDE SEQUENCE</scope>
    <source>
        <strain evidence="1">A153</strain>
    </source>
</reference>
<dbReference type="AlphaFoldDB" id="K7WJ76"/>
<protein>
    <submittedName>
        <fullName evidence="1">Uncharacterized protein</fullName>
    </submittedName>
</protein>
<organism evidence="1">
    <name type="scientific">Serratia plymuthica</name>
    <dbReference type="NCBI Taxonomy" id="82996"/>
    <lineage>
        <taxon>Bacteria</taxon>
        <taxon>Pseudomonadati</taxon>
        <taxon>Pseudomonadota</taxon>
        <taxon>Gammaproteobacteria</taxon>
        <taxon>Enterobacterales</taxon>
        <taxon>Yersiniaceae</taxon>
        <taxon>Serratia</taxon>
    </lineage>
</organism>
<accession>K7WJ76</accession>
<sequence>MQGGRTMLLVPAIVFLAAHSLWQSIPDRVNEQRKGYDIIHLKSI</sequence>
<gene>
    <name evidence="1" type="primary">oocH</name>
</gene>
<dbReference type="EMBL" id="JX315604">
    <property type="protein sequence ID" value="AFX60330.1"/>
    <property type="molecule type" value="Genomic_DNA"/>
</dbReference>
<proteinExistence type="predicted"/>
<evidence type="ECO:0000313" key="1">
    <source>
        <dbReference type="EMBL" id="AFX60330.1"/>
    </source>
</evidence>
<name>K7WJ76_SERPL</name>